<evidence type="ECO:0000313" key="3">
    <source>
        <dbReference type="Proteomes" id="UP001177934"/>
    </source>
</evidence>
<accession>A0AA95KST0</accession>
<name>A0AA95KST0_9BACT</name>
<gene>
    <name evidence="1" type="ORF">KSU80_15400</name>
    <name evidence="2" type="ORF">QNN11_16625</name>
</gene>
<evidence type="ECO:0000313" key="2">
    <source>
        <dbReference type="EMBL" id="WHX09021.1"/>
    </source>
</evidence>
<dbReference type="EMBL" id="CP126056">
    <property type="protein sequence ID" value="WHX09021.1"/>
    <property type="molecule type" value="Genomic_DNA"/>
</dbReference>
<dbReference type="GeneID" id="93447782"/>
<protein>
    <submittedName>
        <fullName evidence="2">Uncharacterized protein</fullName>
    </submittedName>
</protein>
<dbReference type="Proteomes" id="UP000777173">
    <property type="component" value="Unassembled WGS sequence"/>
</dbReference>
<dbReference type="Proteomes" id="UP001177934">
    <property type="component" value="Chromosome"/>
</dbReference>
<proteinExistence type="predicted"/>
<dbReference type="RefSeq" id="WP_170272832.1">
    <property type="nucleotide sequence ID" value="NZ_BQOA01000001.1"/>
</dbReference>
<organism evidence="2 3">
    <name type="scientific">Phocaeicola dorei</name>
    <dbReference type="NCBI Taxonomy" id="357276"/>
    <lineage>
        <taxon>Bacteria</taxon>
        <taxon>Pseudomonadati</taxon>
        <taxon>Bacteroidota</taxon>
        <taxon>Bacteroidia</taxon>
        <taxon>Bacteroidales</taxon>
        <taxon>Bacteroidaceae</taxon>
        <taxon>Phocaeicola</taxon>
    </lineage>
</organism>
<reference evidence="1" key="1">
    <citation type="submission" date="2021-06" db="EMBL/GenBank/DDBJ databases">
        <title>Collection of gut derived symbiotic bacterial strains cultured from healthy donors.</title>
        <authorList>
            <person name="Lin H."/>
            <person name="Littmann E."/>
            <person name="Pamer E.G."/>
        </authorList>
    </citation>
    <scope>NUCLEOTIDE SEQUENCE</scope>
    <source>
        <strain evidence="1">MSK.5.10</strain>
    </source>
</reference>
<evidence type="ECO:0000313" key="1">
    <source>
        <dbReference type="EMBL" id="MBV3124549.1"/>
    </source>
</evidence>
<dbReference type="EMBL" id="JAHOAX010000015">
    <property type="protein sequence ID" value="MBV3124549.1"/>
    <property type="molecule type" value="Genomic_DNA"/>
</dbReference>
<sequence>MVQDFVELAAGSDRTCIKILNTLARKVVVSRLHKFTVFTVQAYRVHCTGLSCLVDKQSRFVPCNKVDKVVAVGIFVHKIMCCHHLSNFLFIGVAGNR</sequence>
<reference evidence="2" key="2">
    <citation type="journal article" date="2023" name="Nat. Commun.">
        <title>Identification of a novel Human Milk Oligosaccharides utilization cluster in the infant gut commensal Bacteroides dorei.</title>
        <authorList>
            <person name="Kijner S."/>
            <person name="Ennis D."/>
            <person name="Shmorak S."/>
            <person name="Florentin A."/>
            <person name="Yassour M."/>
        </authorList>
    </citation>
    <scope>NUCLEOTIDE SEQUENCE</scope>
    <source>
        <strain evidence="2">2</strain>
    </source>
</reference>
<dbReference type="AlphaFoldDB" id="A0AA95KST0"/>